<proteinExistence type="predicted"/>
<keyword evidence="1" id="KW-1133">Transmembrane helix</keyword>
<dbReference type="PROSITE" id="PS51257">
    <property type="entry name" value="PROKAR_LIPOPROTEIN"/>
    <property type="match status" value="1"/>
</dbReference>
<accession>A0A2A9EZJ7</accession>
<dbReference type="EMBL" id="PDJJ01000001">
    <property type="protein sequence ID" value="PFG43690.1"/>
    <property type="molecule type" value="Genomic_DNA"/>
</dbReference>
<keyword evidence="3" id="KW-1185">Reference proteome</keyword>
<evidence type="ECO:0000256" key="1">
    <source>
        <dbReference type="SAM" id="Phobius"/>
    </source>
</evidence>
<evidence type="ECO:0000313" key="3">
    <source>
        <dbReference type="Proteomes" id="UP000224130"/>
    </source>
</evidence>
<dbReference type="RefSeq" id="WP_098464007.1">
    <property type="nucleotide sequence ID" value="NZ_PDJJ01000001.1"/>
</dbReference>
<keyword evidence="1" id="KW-0472">Membrane</keyword>
<name>A0A2A9EZJ7_9MICO</name>
<feature type="transmembrane region" description="Helical" evidence="1">
    <location>
        <begin position="21"/>
        <end position="40"/>
    </location>
</feature>
<keyword evidence="1" id="KW-0812">Transmembrane</keyword>
<sequence>MSRTRDGARADDVRPLRVVRAVLLAAVTVACSAAAHTAAGGGLPDAAGIVLLAGVTLVVTSLLARWRLRPSTLAPVLAGLQVVLHHGLQLLAPSRVVAPSAAAQLARGGRHADHRAEALAEVVAAVQPDVAAHAGAHLHPAMLAAHAAAVVVITTLAVGADRALARTVGRFRAVVTTLLTGLPPVREPARPVVAAGHVVLPVPRRSPVLRARRGPPVLLRTA</sequence>
<organism evidence="2 3">
    <name type="scientific">Isoptericola jiangsuensis</name>
    <dbReference type="NCBI Taxonomy" id="548579"/>
    <lineage>
        <taxon>Bacteria</taxon>
        <taxon>Bacillati</taxon>
        <taxon>Actinomycetota</taxon>
        <taxon>Actinomycetes</taxon>
        <taxon>Micrococcales</taxon>
        <taxon>Promicromonosporaceae</taxon>
        <taxon>Isoptericola</taxon>
    </lineage>
</organism>
<dbReference type="Proteomes" id="UP000224130">
    <property type="component" value="Unassembled WGS sequence"/>
</dbReference>
<protein>
    <submittedName>
        <fullName evidence="2">Uncharacterized protein</fullName>
    </submittedName>
</protein>
<comment type="caution">
    <text evidence="2">The sequence shown here is derived from an EMBL/GenBank/DDBJ whole genome shotgun (WGS) entry which is preliminary data.</text>
</comment>
<feature type="transmembrane region" description="Helical" evidence="1">
    <location>
        <begin position="46"/>
        <end position="64"/>
    </location>
</feature>
<gene>
    <name evidence="2" type="ORF">ATJ88_2396</name>
</gene>
<reference evidence="2 3" key="1">
    <citation type="submission" date="2017-10" db="EMBL/GenBank/DDBJ databases">
        <title>Sequencing the genomes of 1000 actinobacteria strains.</title>
        <authorList>
            <person name="Klenk H.-P."/>
        </authorList>
    </citation>
    <scope>NUCLEOTIDE SEQUENCE [LARGE SCALE GENOMIC DNA]</scope>
    <source>
        <strain evidence="2 3">DSM 21863</strain>
    </source>
</reference>
<evidence type="ECO:0000313" key="2">
    <source>
        <dbReference type="EMBL" id="PFG43690.1"/>
    </source>
</evidence>
<dbReference type="AlphaFoldDB" id="A0A2A9EZJ7"/>